<dbReference type="Pfam" id="PF23559">
    <property type="entry name" value="WHD_DRP"/>
    <property type="match status" value="1"/>
</dbReference>
<keyword evidence="14" id="KW-1185">Reference proteome</keyword>
<feature type="domain" description="R13L1/DRL21-like LRR repeat region" evidence="12">
    <location>
        <begin position="757"/>
        <end position="877"/>
    </location>
</feature>
<dbReference type="GO" id="GO:0051707">
    <property type="term" value="P:response to other organism"/>
    <property type="evidence" value="ECO:0007669"/>
    <property type="project" value="UniProtKB-ARBA"/>
</dbReference>
<reference evidence="13" key="1">
    <citation type="journal article" date="2018" name="DNA Res.">
        <title>Multiple hybrid de novo genome assembly of finger millet, an orphan allotetraploid crop.</title>
        <authorList>
            <person name="Hatakeyama M."/>
            <person name="Aluri S."/>
            <person name="Balachadran M.T."/>
            <person name="Sivarajan S.R."/>
            <person name="Patrignani A."/>
            <person name="Gruter S."/>
            <person name="Poveda L."/>
            <person name="Shimizu-Inatsugi R."/>
            <person name="Baeten J."/>
            <person name="Francoijs K.J."/>
            <person name="Nataraja K.N."/>
            <person name="Reddy Y.A.N."/>
            <person name="Phadnis S."/>
            <person name="Ravikumar R.L."/>
            <person name="Schlapbach R."/>
            <person name="Sreeman S.M."/>
            <person name="Shimizu K.K."/>
        </authorList>
    </citation>
    <scope>NUCLEOTIDE SEQUENCE</scope>
</reference>
<dbReference type="InterPro" id="IPR056789">
    <property type="entry name" value="LRR_R13L1-DRL21"/>
</dbReference>
<evidence type="ECO:0000256" key="1">
    <source>
        <dbReference type="ARBA" id="ARBA00008894"/>
    </source>
</evidence>
<dbReference type="PRINTS" id="PR00364">
    <property type="entry name" value="DISEASERSIST"/>
</dbReference>
<dbReference type="InterPro" id="IPR041118">
    <property type="entry name" value="Rx_N"/>
</dbReference>
<dbReference type="SUPFAM" id="SSF52058">
    <property type="entry name" value="L domain-like"/>
    <property type="match status" value="2"/>
</dbReference>
<sequence>MVASAVLKVVTKQICSAIAGDIKLQGAFKKNLSKMKMTLESVEALLKDAERRSIQDAAVCLWLKRLKNALYDIYDMIDEFDASTKPAEGKLLSLVPDVKICSRISMSNKMKKMREELENITNQHQHFSFKIDNSSFIQTVPDERETDSYLKDQTLIVGRMEEKKKVIDTLSESMTQEVVMLPIYGIGGIGKTTLAKQLSKEESHITQKQIIHNRLGELLAVPEKKIMIVLDDLWENDDFQLEELKAMLKVGEGGNVMTLVTTRDEHIARKICTVEPYKLPPLTDEMCWDIIKRKSDFEARDDKVHLKRIGKDIAMKCAGQKIVKDDIIYQWIALDLIGPSDMFSARQLCENYIKQLLGMSFLQHAKPSSPSGMRDDYITLFTMHDLVHDLARTIATDEVLDARKMNIGWNKTTRFALLTDCSKPLKLSVTSPAKIKALHFLGCGCIGFNGTACISAKYLRVLDLNECSIPNLPYSLWKLKRLSYLNAPGVQEQVTPKCLTKLSRLIYLNLHGSSIISLPESIGEMKCLMHLDLSCCSQMEELPKSFVKLKMLVHLDLSQCPKMDIAPEQIVGLKELVFLDLPKCISAKGIAEAVGGLTKLQYLNLAGGDSGCERHCMMSERPPSSGLSTAIGKLMQLRYVGLRECVYYTFDTAILDGIGTLCNLEHLDLSQNTKIRSIPESIGNLRKLSTLNFSGCARLKNLPENIIKMDSLTVLDVKGCSILDRSKLSRSKFFALLPHFVVHACDSESSSNLGLLQHTNPNELEISSLENVKSSEEAQSIELMEKKRIEKLKLEWSKITKRYVEDIEVLAQLVPPSALKEFEIRGYKNARLPAWVMDISHCLPNLVAITMSDLPKCKSLPQLGQLPNLRKLVIRGMRSITIIDEDFCGGPRAFRNLMYLELRHMENLVEWNTTHSNGDGVEELMSANLQRLTVTPPDPRPIFSNH</sequence>
<evidence type="ECO:0000256" key="5">
    <source>
        <dbReference type="ARBA" id="ARBA00022821"/>
    </source>
</evidence>
<dbReference type="InterPro" id="IPR032675">
    <property type="entry name" value="LRR_dom_sf"/>
</dbReference>
<evidence type="ECO:0000256" key="7">
    <source>
        <dbReference type="ARBA" id="ARBA00023054"/>
    </source>
</evidence>
<dbReference type="Pfam" id="PF25019">
    <property type="entry name" value="LRR_R13L1-DRL21"/>
    <property type="match status" value="1"/>
</dbReference>
<dbReference type="PANTHER" id="PTHR36766">
    <property type="entry name" value="PLANT BROAD-SPECTRUM MILDEW RESISTANCE PROTEIN RPW8"/>
    <property type="match status" value="1"/>
</dbReference>
<evidence type="ECO:0000256" key="6">
    <source>
        <dbReference type="ARBA" id="ARBA00022840"/>
    </source>
</evidence>
<evidence type="ECO:0000259" key="11">
    <source>
        <dbReference type="Pfam" id="PF23598"/>
    </source>
</evidence>
<dbReference type="InterPro" id="IPR055414">
    <property type="entry name" value="LRR_R13L4/SHOC2-like"/>
</dbReference>
<dbReference type="Proteomes" id="UP001054889">
    <property type="component" value="Unassembled WGS sequence"/>
</dbReference>
<keyword evidence="2" id="KW-0433">Leucine-rich repeat</keyword>
<evidence type="ECO:0000313" key="13">
    <source>
        <dbReference type="EMBL" id="GJN01520.1"/>
    </source>
</evidence>
<dbReference type="PROSITE" id="PS51450">
    <property type="entry name" value="LRR"/>
    <property type="match status" value="1"/>
</dbReference>
<dbReference type="Gene3D" id="3.40.50.300">
    <property type="entry name" value="P-loop containing nucleotide triphosphate hydrolases"/>
    <property type="match status" value="1"/>
</dbReference>
<protein>
    <submittedName>
        <fullName evidence="13">Uncharacterized protein</fullName>
    </submittedName>
</protein>
<reference evidence="13" key="2">
    <citation type="submission" date="2021-12" db="EMBL/GenBank/DDBJ databases">
        <title>Resequencing data analysis of finger millet.</title>
        <authorList>
            <person name="Hatakeyama M."/>
            <person name="Aluri S."/>
            <person name="Balachadran M.T."/>
            <person name="Sivarajan S.R."/>
            <person name="Poveda L."/>
            <person name="Shimizu-Inatsugi R."/>
            <person name="Schlapbach R."/>
            <person name="Sreeman S.M."/>
            <person name="Shimizu K.K."/>
        </authorList>
    </citation>
    <scope>NUCLEOTIDE SEQUENCE</scope>
</reference>
<evidence type="ECO:0000313" key="14">
    <source>
        <dbReference type="Proteomes" id="UP001054889"/>
    </source>
</evidence>
<comment type="similarity">
    <text evidence="1">Belongs to the disease resistance NB-LRR family.</text>
</comment>
<keyword evidence="5" id="KW-0611">Plant defense</keyword>
<dbReference type="Pfam" id="PF18052">
    <property type="entry name" value="Rx_N"/>
    <property type="match status" value="1"/>
</dbReference>
<evidence type="ECO:0000259" key="9">
    <source>
        <dbReference type="Pfam" id="PF18052"/>
    </source>
</evidence>
<feature type="domain" description="Disease resistance protein winged helix" evidence="10">
    <location>
        <begin position="320"/>
        <end position="391"/>
    </location>
</feature>
<dbReference type="InterPro" id="IPR001611">
    <property type="entry name" value="Leu-rich_rpt"/>
</dbReference>
<organism evidence="13 14">
    <name type="scientific">Eleusine coracana subsp. coracana</name>
    <dbReference type="NCBI Taxonomy" id="191504"/>
    <lineage>
        <taxon>Eukaryota</taxon>
        <taxon>Viridiplantae</taxon>
        <taxon>Streptophyta</taxon>
        <taxon>Embryophyta</taxon>
        <taxon>Tracheophyta</taxon>
        <taxon>Spermatophyta</taxon>
        <taxon>Magnoliopsida</taxon>
        <taxon>Liliopsida</taxon>
        <taxon>Poales</taxon>
        <taxon>Poaceae</taxon>
        <taxon>PACMAD clade</taxon>
        <taxon>Chloridoideae</taxon>
        <taxon>Cynodonteae</taxon>
        <taxon>Eleusininae</taxon>
        <taxon>Eleusine</taxon>
    </lineage>
</organism>
<dbReference type="EMBL" id="BQKI01000009">
    <property type="protein sequence ID" value="GJN01520.1"/>
    <property type="molecule type" value="Genomic_DNA"/>
</dbReference>
<dbReference type="Pfam" id="PF00560">
    <property type="entry name" value="LRR_1"/>
    <property type="match status" value="1"/>
</dbReference>
<dbReference type="Gene3D" id="3.80.10.10">
    <property type="entry name" value="Ribonuclease Inhibitor"/>
    <property type="match status" value="3"/>
</dbReference>
<keyword evidence="6" id="KW-0067">ATP-binding</keyword>
<feature type="domain" description="NB-ARC" evidence="8">
    <location>
        <begin position="202"/>
        <end position="294"/>
    </location>
</feature>
<keyword evidence="4" id="KW-0547">Nucleotide-binding</keyword>
<dbReference type="PANTHER" id="PTHR36766:SF73">
    <property type="entry name" value="NB-ARC DOMAIN-CONTAINING PROTEIN"/>
    <property type="match status" value="1"/>
</dbReference>
<evidence type="ECO:0000259" key="8">
    <source>
        <dbReference type="Pfam" id="PF00931"/>
    </source>
</evidence>
<feature type="domain" description="Disease resistance R13L4/SHOC-2-like LRR" evidence="11">
    <location>
        <begin position="492"/>
        <end position="610"/>
    </location>
</feature>
<proteinExistence type="inferred from homology"/>
<dbReference type="Gene3D" id="1.20.5.4130">
    <property type="match status" value="1"/>
</dbReference>
<dbReference type="InterPro" id="IPR027417">
    <property type="entry name" value="P-loop_NTPase"/>
</dbReference>
<dbReference type="GO" id="GO:0005524">
    <property type="term" value="F:ATP binding"/>
    <property type="evidence" value="ECO:0007669"/>
    <property type="project" value="UniProtKB-KW"/>
</dbReference>
<dbReference type="Pfam" id="PF23598">
    <property type="entry name" value="LRR_14"/>
    <property type="match status" value="1"/>
</dbReference>
<evidence type="ECO:0000256" key="3">
    <source>
        <dbReference type="ARBA" id="ARBA00022737"/>
    </source>
</evidence>
<keyword evidence="3" id="KW-0677">Repeat</keyword>
<accession>A0AAV5CTK9</accession>
<evidence type="ECO:0000259" key="12">
    <source>
        <dbReference type="Pfam" id="PF25019"/>
    </source>
</evidence>
<comment type="caution">
    <text evidence="13">The sequence shown here is derived from an EMBL/GenBank/DDBJ whole genome shotgun (WGS) entry which is preliminary data.</text>
</comment>
<evidence type="ECO:0000256" key="4">
    <source>
        <dbReference type="ARBA" id="ARBA00022741"/>
    </source>
</evidence>
<dbReference type="AlphaFoldDB" id="A0AAV5CTK9"/>
<evidence type="ECO:0000256" key="2">
    <source>
        <dbReference type="ARBA" id="ARBA00022614"/>
    </source>
</evidence>
<dbReference type="SUPFAM" id="SSF52540">
    <property type="entry name" value="P-loop containing nucleoside triphosphate hydrolases"/>
    <property type="match status" value="1"/>
</dbReference>
<dbReference type="InterPro" id="IPR058922">
    <property type="entry name" value="WHD_DRP"/>
</dbReference>
<dbReference type="GO" id="GO:0043531">
    <property type="term" value="F:ADP binding"/>
    <property type="evidence" value="ECO:0007669"/>
    <property type="project" value="InterPro"/>
</dbReference>
<name>A0AAV5CTK9_ELECO</name>
<evidence type="ECO:0000259" key="10">
    <source>
        <dbReference type="Pfam" id="PF23559"/>
    </source>
</evidence>
<dbReference type="Pfam" id="PF00931">
    <property type="entry name" value="NB-ARC"/>
    <property type="match status" value="1"/>
</dbReference>
<dbReference type="GO" id="GO:0006952">
    <property type="term" value="P:defense response"/>
    <property type="evidence" value="ECO:0007669"/>
    <property type="project" value="UniProtKB-KW"/>
</dbReference>
<feature type="domain" description="Disease resistance N-terminal" evidence="9">
    <location>
        <begin position="6"/>
        <end position="84"/>
    </location>
</feature>
<keyword evidence="7" id="KW-0175">Coiled coil</keyword>
<gene>
    <name evidence="13" type="primary">ga18793</name>
    <name evidence="13" type="ORF">PR202_ga18793</name>
</gene>
<dbReference type="InterPro" id="IPR002182">
    <property type="entry name" value="NB-ARC"/>
</dbReference>